<evidence type="ECO:0000256" key="3">
    <source>
        <dbReference type="ARBA" id="ARBA00022692"/>
    </source>
</evidence>
<protein>
    <submittedName>
        <fullName evidence="8">Uncharacterized protein LOC118767386</fullName>
    </submittedName>
</protein>
<comment type="subcellular location">
    <subcellularLocation>
        <location evidence="1">Membrane</location>
    </subcellularLocation>
</comment>
<evidence type="ECO:0000256" key="4">
    <source>
        <dbReference type="ARBA" id="ARBA00022989"/>
    </source>
</evidence>
<feature type="region of interest" description="Disordered" evidence="6">
    <location>
        <begin position="25"/>
        <end position="53"/>
    </location>
</feature>
<keyword evidence="3" id="KW-0812">Transmembrane</keyword>
<evidence type="ECO:0000313" key="8">
    <source>
        <dbReference type="RefSeq" id="XP_036367770.1"/>
    </source>
</evidence>
<comment type="similarity">
    <text evidence="2">Belongs to the CD225/Dispanin family.</text>
</comment>
<dbReference type="AlphaFoldDB" id="A0A7E6FK60"/>
<evidence type="ECO:0000256" key="6">
    <source>
        <dbReference type="SAM" id="MobiDB-lite"/>
    </source>
</evidence>
<dbReference type="InterPro" id="IPR007593">
    <property type="entry name" value="CD225/Dispanin_fam"/>
</dbReference>
<evidence type="ECO:0000313" key="7">
    <source>
        <dbReference type="Proteomes" id="UP000515154"/>
    </source>
</evidence>
<dbReference type="KEGG" id="osn:118767386"/>
<evidence type="ECO:0000256" key="2">
    <source>
        <dbReference type="ARBA" id="ARBA00006843"/>
    </source>
</evidence>
<reference evidence="8" key="1">
    <citation type="submission" date="2025-08" db="UniProtKB">
        <authorList>
            <consortium name="RefSeq"/>
        </authorList>
    </citation>
    <scope>IDENTIFICATION</scope>
</reference>
<gene>
    <name evidence="8" type="primary">LOC118767386</name>
</gene>
<accession>A0A7E6FK60</accession>
<dbReference type="RefSeq" id="XP_036367770.1">
    <property type="nucleotide sequence ID" value="XM_036511877.1"/>
</dbReference>
<organism evidence="7 8">
    <name type="scientific">Octopus sinensis</name>
    <name type="common">East Asian common octopus</name>
    <dbReference type="NCBI Taxonomy" id="2607531"/>
    <lineage>
        <taxon>Eukaryota</taxon>
        <taxon>Metazoa</taxon>
        <taxon>Spiralia</taxon>
        <taxon>Lophotrochozoa</taxon>
        <taxon>Mollusca</taxon>
        <taxon>Cephalopoda</taxon>
        <taxon>Coleoidea</taxon>
        <taxon>Octopodiformes</taxon>
        <taxon>Octopoda</taxon>
        <taxon>Incirrata</taxon>
        <taxon>Octopodidae</taxon>
        <taxon>Octopus</taxon>
    </lineage>
</organism>
<sequence length="161" mass="17691">MEATEVPKDDPPKYCELFGYSSEYPPPPPYTLQPIPSSEPIHTGYQSQPPELEHPSQQAIDCNIIFPEQPQNTDTMVNRHGEIGDSMVSAVAVTLFCFPPTGIAAFVYSWKAQDMARAGSLVCAQQAHVTSVKLSKASLFIGILCHTAFLIQHIYCTSTEC</sequence>
<dbReference type="GO" id="GO:0016020">
    <property type="term" value="C:membrane"/>
    <property type="evidence" value="ECO:0007669"/>
    <property type="project" value="UniProtKB-SubCell"/>
</dbReference>
<keyword evidence="4" id="KW-1133">Transmembrane helix</keyword>
<evidence type="ECO:0000256" key="5">
    <source>
        <dbReference type="ARBA" id="ARBA00023136"/>
    </source>
</evidence>
<dbReference type="Proteomes" id="UP000515154">
    <property type="component" value="Linkage group LG2"/>
</dbReference>
<proteinExistence type="inferred from homology"/>
<feature type="compositionally biased region" description="Polar residues" evidence="6">
    <location>
        <begin position="44"/>
        <end position="53"/>
    </location>
</feature>
<evidence type="ECO:0000256" key="1">
    <source>
        <dbReference type="ARBA" id="ARBA00004370"/>
    </source>
</evidence>
<name>A0A7E6FK60_9MOLL</name>
<dbReference type="Pfam" id="PF04505">
    <property type="entry name" value="CD225"/>
    <property type="match status" value="1"/>
</dbReference>
<keyword evidence="7" id="KW-1185">Reference proteome</keyword>
<dbReference type="InterPro" id="IPR051423">
    <property type="entry name" value="CD225/Dispanin"/>
</dbReference>
<dbReference type="PANTHER" id="PTHR14948">
    <property type="entry name" value="NG5"/>
    <property type="match status" value="1"/>
</dbReference>
<keyword evidence="5" id="KW-0472">Membrane</keyword>
<dbReference type="PANTHER" id="PTHR14948:SF25">
    <property type="entry name" value="DUF4190 DOMAIN-CONTAINING PROTEIN"/>
    <property type="match status" value="1"/>
</dbReference>